<dbReference type="Pfam" id="PF00225">
    <property type="entry name" value="Kinesin"/>
    <property type="match status" value="1"/>
</dbReference>
<name>A0A0K0E7M4_STRER</name>
<sequence length="530" mass="61087">MNILNSNNSLEVVCRLRPSNTIQINSKDSVIYIDEEHIQLNSPPTIKCQKINNNIYKFGHVFDPYDDQQTVFNRTCKDLILKLLQGENGLLFTYGVTGSGKTHTIIGNSEDPGILPRLSDVLFNSLPNIAKKCIFKCEGKNKVSIQEYANYIEDFKALQETANYKMMFKDSEVCSNRIIDITKLNVFENDKIATVFVSYVEIYNQYVYDLLDNDSTIKKEIKLGINGNTYINNVVEVEVSNSNELMSIFKKAEIKRKTAETAMNFNSSRSHSLFMIRLITSDVDETGCYPIVNDVNISQSQLFLVDLAGSERTKKTNAEGERLIEANAINNSLLTLRKCFEGIKINQKRKQKVVIPYRENKLTIFLKNFFEGSGYIRMIICINPKLEDYDENIHVLSFGQSCQEVNLNIHVNKLEESYNFVGNKFHFPKRLFCKWFKEANETFTNKEYGLTDSLESKLNKSIWDICLAVRKDILNMNCYRDLLLKKLDECKNDLDKIKQMNIETDNRINLLVQEKNTLENKLINQLDSST</sequence>
<dbReference type="PANTHER" id="PTHR24115">
    <property type="entry name" value="KINESIN-RELATED"/>
    <property type="match status" value="1"/>
</dbReference>
<dbReference type="PRINTS" id="PR00380">
    <property type="entry name" value="KINESINHEAVY"/>
</dbReference>
<comment type="similarity">
    <text evidence="5 6">Belongs to the TRAFAC class myosin-kinesin ATPase superfamily. Kinesin family.</text>
</comment>
<evidence type="ECO:0000259" key="8">
    <source>
        <dbReference type="PROSITE" id="PS50067"/>
    </source>
</evidence>
<evidence type="ECO:0000313" key="9">
    <source>
        <dbReference type="Proteomes" id="UP000035681"/>
    </source>
</evidence>
<dbReference type="InterPro" id="IPR019821">
    <property type="entry name" value="Kinesin_motor_CS"/>
</dbReference>
<dbReference type="Proteomes" id="UP000035681">
    <property type="component" value="Unplaced"/>
</dbReference>
<dbReference type="InterPro" id="IPR001752">
    <property type="entry name" value="Kinesin_motor_dom"/>
</dbReference>
<dbReference type="GO" id="GO:0005874">
    <property type="term" value="C:microtubule"/>
    <property type="evidence" value="ECO:0007669"/>
    <property type="project" value="UniProtKB-KW"/>
</dbReference>
<evidence type="ECO:0000256" key="7">
    <source>
        <dbReference type="SAM" id="Coils"/>
    </source>
</evidence>
<keyword evidence="4" id="KW-0963">Cytoplasm</keyword>
<evidence type="ECO:0000256" key="1">
    <source>
        <dbReference type="ARBA" id="ARBA00004245"/>
    </source>
</evidence>
<keyword evidence="3 5" id="KW-0067">ATP-binding</keyword>
<feature type="coiled-coil region" evidence="7">
    <location>
        <begin position="480"/>
        <end position="521"/>
    </location>
</feature>
<dbReference type="InterPro" id="IPR027417">
    <property type="entry name" value="P-loop_NTPase"/>
</dbReference>
<dbReference type="SMART" id="SM00129">
    <property type="entry name" value="KISc"/>
    <property type="match status" value="1"/>
</dbReference>
<keyword evidence="4" id="KW-0206">Cytoskeleton</keyword>
<evidence type="ECO:0000256" key="3">
    <source>
        <dbReference type="ARBA" id="ARBA00022840"/>
    </source>
</evidence>
<evidence type="ECO:0000256" key="4">
    <source>
        <dbReference type="ARBA" id="ARBA00023212"/>
    </source>
</evidence>
<feature type="binding site" evidence="5">
    <location>
        <begin position="95"/>
        <end position="102"/>
    </location>
    <ligand>
        <name>ATP</name>
        <dbReference type="ChEBI" id="CHEBI:30616"/>
    </ligand>
</feature>
<dbReference type="STRING" id="6248.A0A0K0E7M4"/>
<evidence type="ECO:0000256" key="5">
    <source>
        <dbReference type="PROSITE-ProRule" id="PRU00283"/>
    </source>
</evidence>
<protein>
    <recommendedName>
        <fullName evidence="6">Kinesin-like protein</fullName>
    </recommendedName>
</protein>
<dbReference type="GO" id="GO:0016887">
    <property type="term" value="F:ATP hydrolysis activity"/>
    <property type="evidence" value="ECO:0007669"/>
    <property type="project" value="TreeGrafter"/>
</dbReference>
<keyword evidence="9" id="KW-1185">Reference proteome</keyword>
<dbReference type="InterPro" id="IPR036961">
    <property type="entry name" value="Kinesin_motor_dom_sf"/>
</dbReference>
<dbReference type="GO" id="GO:0051256">
    <property type="term" value="P:mitotic spindle midzone assembly"/>
    <property type="evidence" value="ECO:0007669"/>
    <property type="project" value="TreeGrafter"/>
</dbReference>
<dbReference type="InterPro" id="IPR027640">
    <property type="entry name" value="Kinesin-like_fam"/>
</dbReference>
<evidence type="ECO:0000256" key="2">
    <source>
        <dbReference type="ARBA" id="ARBA00022741"/>
    </source>
</evidence>
<dbReference type="PANTHER" id="PTHR24115:SF600">
    <property type="entry name" value="KINESIN-LIKE PROTEIN KIF23"/>
    <property type="match status" value="1"/>
</dbReference>
<keyword evidence="6" id="KW-0493">Microtubule</keyword>
<evidence type="ECO:0000256" key="6">
    <source>
        <dbReference type="RuleBase" id="RU000394"/>
    </source>
</evidence>
<dbReference type="GO" id="GO:0005524">
    <property type="term" value="F:ATP binding"/>
    <property type="evidence" value="ECO:0007669"/>
    <property type="project" value="UniProtKB-UniRule"/>
</dbReference>
<feature type="domain" description="Kinesin motor" evidence="8">
    <location>
        <begin position="9"/>
        <end position="405"/>
    </location>
</feature>
<dbReference type="GO" id="GO:0005634">
    <property type="term" value="C:nucleus"/>
    <property type="evidence" value="ECO:0007669"/>
    <property type="project" value="TreeGrafter"/>
</dbReference>
<dbReference type="WBParaSite" id="TCONS_00001314.p1">
    <property type="protein sequence ID" value="TCONS_00001314.p1"/>
    <property type="gene ID" value="XLOC_001217"/>
</dbReference>
<keyword evidence="2 5" id="KW-0547">Nucleotide-binding</keyword>
<dbReference type="PROSITE" id="PS00411">
    <property type="entry name" value="KINESIN_MOTOR_1"/>
    <property type="match status" value="1"/>
</dbReference>
<keyword evidence="7" id="KW-0175">Coiled coil</keyword>
<dbReference type="WBParaSite" id="SSTP_0000549900.1">
    <property type="protein sequence ID" value="SSTP_0000549900.1"/>
    <property type="gene ID" value="SSTP_0000549900"/>
</dbReference>
<accession>A0A0K0E7M4</accession>
<organism evidence="10">
    <name type="scientific">Strongyloides stercoralis</name>
    <name type="common">Threadworm</name>
    <dbReference type="NCBI Taxonomy" id="6248"/>
    <lineage>
        <taxon>Eukaryota</taxon>
        <taxon>Metazoa</taxon>
        <taxon>Ecdysozoa</taxon>
        <taxon>Nematoda</taxon>
        <taxon>Chromadorea</taxon>
        <taxon>Rhabditida</taxon>
        <taxon>Tylenchina</taxon>
        <taxon>Panagrolaimomorpha</taxon>
        <taxon>Strongyloidoidea</taxon>
        <taxon>Strongyloididae</taxon>
        <taxon>Strongyloides</taxon>
    </lineage>
</organism>
<dbReference type="GO" id="GO:0003777">
    <property type="term" value="F:microtubule motor activity"/>
    <property type="evidence" value="ECO:0007669"/>
    <property type="project" value="InterPro"/>
</dbReference>
<dbReference type="SUPFAM" id="SSF52540">
    <property type="entry name" value="P-loop containing nucleoside triphosphate hydrolases"/>
    <property type="match status" value="1"/>
</dbReference>
<comment type="subcellular location">
    <subcellularLocation>
        <location evidence="1">Cytoplasm</location>
        <location evidence="1">Cytoskeleton</location>
    </subcellularLocation>
</comment>
<reference evidence="10" key="1">
    <citation type="submission" date="2015-08" db="UniProtKB">
        <authorList>
            <consortium name="WormBaseParasite"/>
        </authorList>
    </citation>
    <scope>IDENTIFICATION</scope>
</reference>
<dbReference type="GO" id="GO:0005871">
    <property type="term" value="C:kinesin complex"/>
    <property type="evidence" value="ECO:0007669"/>
    <property type="project" value="TreeGrafter"/>
</dbReference>
<dbReference type="GO" id="GO:0008017">
    <property type="term" value="F:microtubule binding"/>
    <property type="evidence" value="ECO:0007669"/>
    <property type="project" value="InterPro"/>
</dbReference>
<keyword evidence="5 6" id="KW-0505">Motor protein</keyword>
<evidence type="ECO:0000313" key="10">
    <source>
        <dbReference type="WBParaSite" id="SSTP_0000549900.1"/>
    </source>
</evidence>
<dbReference type="Gene3D" id="3.40.850.10">
    <property type="entry name" value="Kinesin motor domain"/>
    <property type="match status" value="1"/>
</dbReference>
<proteinExistence type="inferred from homology"/>
<dbReference type="GO" id="GO:0007018">
    <property type="term" value="P:microtubule-based movement"/>
    <property type="evidence" value="ECO:0007669"/>
    <property type="project" value="InterPro"/>
</dbReference>
<dbReference type="PROSITE" id="PS50067">
    <property type="entry name" value="KINESIN_MOTOR_2"/>
    <property type="match status" value="1"/>
</dbReference>
<dbReference type="AlphaFoldDB" id="A0A0K0E7M4"/>